<name>A0AAV4PKW8_CAEEX</name>
<evidence type="ECO:0000313" key="3">
    <source>
        <dbReference type="Proteomes" id="UP001054945"/>
    </source>
</evidence>
<dbReference type="AlphaFoldDB" id="A0AAV4PKW8"/>
<accession>A0AAV4PKW8</accession>
<keyword evidence="3" id="KW-1185">Reference proteome</keyword>
<feature type="compositionally biased region" description="Basic and acidic residues" evidence="1">
    <location>
        <begin position="1"/>
        <end position="10"/>
    </location>
</feature>
<feature type="region of interest" description="Disordered" evidence="1">
    <location>
        <begin position="1"/>
        <end position="22"/>
    </location>
</feature>
<gene>
    <name evidence="2" type="ORF">CEXT_306621</name>
</gene>
<organism evidence="2 3">
    <name type="scientific">Caerostris extrusa</name>
    <name type="common">Bark spider</name>
    <name type="synonym">Caerostris bankana</name>
    <dbReference type="NCBI Taxonomy" id="172846"/>
    <lineage>
        <taxon>Eukaryota</taxon>
        <taxon>Metazoa</taxon>
        <taxon>Ecdysozoa</taxon>
        <taxon>Arthropoda</taxon>
        <taxon>Chelicerata</taxon>
        <taxon>Arachnida</taxon>
        <taxon>Araneae</taxon>
        <taxon>Araneomorphae</taxon>
        <taxon>Entelegynae</taxon>
        <taxon>Araneoidea</taxon>
        <taxon>Araneidae</taxon>
        <taxon>Caerostris</taxon>
    </lineage>
</organism>
<evidence type="ECO:0000256" key="1">
    <source>
        <dbReference type="SAM" id="MobiDB-lite"/>
    </source>
</evidence>
<dbReference type="EMBL" id="BPLR01004880">
    <property type="protein sequence ID" value="GIX98252.1"/>
    <property type="molecule type" value="Genomic_DNA"/>
</dbReference>
<protein>
    <submittedName>
        <fullName evidence="2">Uncharacterized protein</fullName>
    </submittedName>
</protein>
<comment type="caution">
    <text evidence="2">The sequence shown here is derived from an EMBL/GenBank/DDBJ whole genome shotgun (WGS) entry which is preliminary data.</text>
</comment>
<reference evidence="2 3" key="1">
    <citation type="submission" date="2021-06" db="EMBL/GenBank/DDBJ databases">
        <title>Caerostris extrusa draft genome.</title>
        <authorList>
            <person name="Kono N."/>
            <person name="Arakawa K."/>
        </authorList>
    </citation>
    <scope>NUCLEOTIDE SEQUENCE [LARGE SCALE GENOMIC DNA]</scope>
</reference>
<proteinExistence type="predicted"/>
<evidence type="ECO:0000313" key="2">
    <source>
        <dbReference type="EMBL" id="GIX98252.1"/>
    </source>
</evidence>
<sequence length="113" mass="13206">MAKASREEKNFTPSEVADNERLQAHEKENTFFILHLISIEERDLLRRKSSHVESLEINLLIIRINCKKNRLNYCSKSCSNTVIQLRTLASAVKCFIKCAGHDKDILREHLRFH</sequence>
<dbReference type="Proteomes" id="UP001054945">
    <property type="component" value="Unassembled WGS sequence"/>
</dbReference>